<organism evidence="2 3">
    <name type="scientific">Marinobacter halodurans</name>
    <dbReference type="NCBI Taxonomy" id="2528979"/>
    <lineage>
        <taxon>Bacteria</taxon>
        <taxon>Pseudomonadati</taxon>
        <taxon>Pseudomonadota</taxon>
        <taxon>Gammaproteobacteria</taxon>
        <taxon>Pseudomonadales</taxon>
        <taxon>Marinobacteraceae</taxon>
        <taxon>Marinobacter</taxon>
    </lineage>
</organism>
<protein>
    <recommendedName>
        <fullName evidence="1">Aminoglycoside phosphotransferase domain-containing protein</fullName>
    </recommendedName>
</protein>
<evidence type="ECO:0000313" key="2">
    <source>
        <dbReference type="EMBL" id="TBW47909.1"/>
    </source>
</evidence>
<comment type="caution">
    <text evidence="2">The sequence shown here is derived from an EMBL/GenBank/DDBJ whole genome shotgun (WGS) entry which is preliminary data.</text>
</comment>
<dbReference type="RefSeq" id="WP_131484035.1">
    <property type="nucleotide sequence ID" value="NZ_SJDL01000055.1"/>
</dbReference>
<evidence type="ECO:0000313" key="3">
    <source>
        <dbReference type="Proteomes" id="UP000313645"/>
    </source>
</evidence>
<dbReference type="Pfam" id="PF01636">
    <property type="entry name" value="APH"/>
    <property type="match status" value="1"/>
</dbReference>
<gene>
    <name evidence="2" type="ORF">EZI54_22005</name>
</gene>
<dbReference type="InterPro" id="IPR002575">
    <property type="entry name" value="Aminoglycoside_PTrfase"/>
</dbReference>
<dbReference type="InterPro" id="IPR011009">
    <property type="entry name" value="Kinase-like_dom_sf"/>
</dbReference>
<evidence type="ECO:0000259" key="1">
    <source>
        <dbReference type="Pfam" id="PF01636"/>
    </source>
</evidence>
<keyword evidence="3" id="KW-1185">Reference proteome</keyword>
<dbReference type="Proteomes" id="UP000313645">
    <property type="component" value="Unassembled WGS sequence"/>
</dbReference>
<dbReference type="PANTHER" id="PTHR21310">
    <property type="entry name" value="AMINOGLYCOSIDE PHOSPHOTRANSFERASE-RELATED-RELATED"/>
    <property type="match status" value="1"/>
</dbReference>
<accession>A0ABY1ZED7</accession>
<reference evidence="2 3" key="1">
    <citation type="submission" date="2019-02" db="EMBL/GenBank/DDBJ databases">
        <title>Marinobacter halodurans sp. nov., a marine bacterium isolated from sea tidal flat.</title>
        <authorList>
            <person name="Yoo Y."/>
            <person name="Lee D.W."/>
            <person name="Kim B.S."/>
            <person name="Kim J.-J."/>
        </authorList>
    </citation>
    <scope>NUCLEOTIDE SEQUENCE [LARGE SCALE GENOMIC DNA]</scope>
    <source>
        <strain evidence="2 3">YJ-S3-2</strain>
    </source>
</reference>
<feature type="domain" description="Aminoglycoside phosphotransferase" evidence="1">
    <location>
        <begin position="30"/>
        <end position="211"/>
    </location>
</feature>
<dbReference type="SUPFAM" id="SSF56112">
    <property type="entry name" value="Protein kinase-like (PK-like)"/>
    <property type="match status" value="1"/>
</dbReference>
<dbReference type="Gene3D" id="3.90.1200.10">
    <property type="match status" value="1"/>
</dbReference>
<dbReference type="InterPro" id="IPR051678">
    <property type="entry name" value="AGP_Transferase"/>
</dbReference>
<dbReference type="PANTHER" id="PTHR21310:SF15">
    <property type="entry name" value="AMINOGLYCOSIDE PHOSPHOTRANSFERASE DOMAIN-CONTAINING PROTEIN"/>
    <property type="match status" value="1"/>
</dbReference>
<name>A0ABY1ZED7_9GAMM</name>
<dbReference type="EMBL" id="SJDL01000055">
    <property type="protein sequence ID" value="TBW47909.1"/>
    <property type="molecule type" value="Genomic_DNA"/>
</dbReference>
<sequence>MTSPPSPDIDRLLAPLPEDWQRRLRHAHAARVNAGLCNEVYRLTADEGVFALRLNHPHPDALGIDTARERQVLKTIAGQPWAPIVHHHDAHSMLSEWMHGEAPLGGASTRLHWLAHALESVHTITTPLPVIDIPEQMTRLAQRCGPEASAAQRRVDALLTHYQPPNCRVLCHHDWHPGNLLIGRGGWTLLDWEFAGAGDPRLDVGGAINGFALNSDQITTLSRMTGFGVSELKRASAIMTALERLWFAANPTLMDDAQLRLRQWIEAN</sequence>
<proteinExistence type="predicted"/>